<dbReference type="InterPro" id="IPR016055">
    <property type="entry name" value="A-D-PHexomutase_a/b/a-I/II/III"/>
</dbReference>
<keyword evidence="6" id="KW-0413">Isomerase</keyword>
<feature type="domain" description="Alpha-D-phosphohexomutase alpha/beta/alpha" evidence="8">
    <location>
        <begin position="132"/>
        <end position="230"/>
    </location>
</feature>
<comment type="caution">
    <text evidence="10">The sequence shown here is derived from an EMBL/GenBank/DDBJ whole genome shotgun (WGS) entry which is preliminary data.</text>
</comment>
<dbReference type="Gene3D" id="3.30.310.50">
    <property type="entry name" value="Alpha-D-phosphohexomutase, C-terminal domain"/>
    <property type="match status" value="1"/>
</dbReference>
<dbReference type="Gene3D" id="3.40.120.10">
    <property type="entry name" value="Alpha-D-Glucose-1,6-Bisphosphate, subunit A, domain 3"/>
    <property type="match status" value="3"/>
</dbReference>
<gene>
    <name evidence="10" type="ORF">CSB45_11665</name>
</gene>
<name>A0A2G6E3K3_9BACT</name>
<dbReference type="Pfam" id="PF02879">
    <property type="entry name" value="PGM_PMM_II"/>
    <property type="match status" value="1"/>
</dbReference>
<dbReference type="InterPro" id="IPR036900">
    <property type="entry name" value="A-D-PHexomutase_C_sf"/>
</dbReference>
<evidence type="ECO:0008006" key="12">
    <source>
        <dbReference type="Google" id="ProtNLM"/>
    </source>
</evidence>
<accession>A0A2G6E3K3</accession>
<evidence type="ECO:0000256" key="6">
    <source>
        <dbReference type="ARBA" id="ARBA00023235"/>
    </source>
</evidence>
<dbReference type="GO" id="GO:0005975">
    <property type="term" value="P:carbohydrate metabolic process"/>
    <property type="evidence" value="ECO:0007669"/>
    <property type="project" value="InterPro"/>
</dbReference>
<dbReference type="SUPFAM" id="SSF53738">
    <property type="entry name" value="Phosphoglucomutase, first 3 domains"/>
    <property type="match status" value="3"/>
</dbReference>
<dbReference type="PANTHER" id="PTHR43771:SF1">
    <property type="entry name" value="PHOSPHOMANNOMUTASE"/>
    <property type="match status" value="1"/>
</dbReference>
<reference evidence="10 11" key="1">
    <citation type="submission" date="2017-10" db="EMBL/GenBank/DDBJ databases">
        <title>Novel microbial diversity and functional potential in the marine mammal oral microbiome.</title>
        <authorList>
            <person name="Dudek N.K."/>
            <person name="Sun C.L."/>
            <person name="Burstein D."/>
            <person name="Kantor R.S."/>
            <person name="Aliaga Goltsman D.S."/>
            <person name="Bik E.M."/>
            <person name="Thomas B.C."/>
            <person name="Banfield J.F."/>
            <person name="Relman D.A."/>
        </authorList>
    </citation>
    <scope>NUCLEOTIDE SEQUENCE [LARGE SCALE GENOMIC DNA]</scope>
    <source>
        <strain evidence="10">DOLZORAL124_49_17</strain>
    </source>
</reference>
<evidence type="ECO:0000256" key="4">
    <source>
        <dbReference type="ARBA" id="ARBA00022723"/>
    </source>
</evidence>
<feature type="domain" description="Alpha-D-phosphohexomutase alpha/beta/alpha" evidence="9">
    <location>
        <begin position="237"/>
        <end position="342"/>
    </location>
</feature>
<proteinExistence type="inferred from homology"/>
<evidence type="ECO:0000313" key="11">
    <source>
        <dbReference type="Proteomes" id="UP000229740"/>
    </source>
</evidence>
<dbReference type="InterPro" id="IPR005846">
    <property type="entry name" value="A-D-PHexomutase_a/b/a-III"/>
</dbReference>
<protein>
    <recommendedName>
        <fullName evidence="12">Phosphoglucosamine mutase</fullName>
    </recommendedName>
</protein>
<comment type="cofactor">
    <cofactor evidence="1">
        <name>Mg(2+)</name>
        <dbReference type="ChEBI" id="CHEBI:18420"/>
    </cofactor>
</comment>
<evidence type="ECO:0000259" key="8">
    <source>
        <dbReference type="Pfam" id="PF02879"/>
    </source>
</evidence>
<comment type="similarity">
    <text evidence="2">Belongs to the phosphohexose mutase family.</text>
</comment>
<evidence type="ECO:0000256" key="3">
    <source>
        <dbReference type="ARBA" id="ARBA00022553"/>
    </source>
</evidence>
<evidence type="ECO:0000256" key="5">
    <source>
        <dbReference type="ARBA" id="ARBA00022842"/>
    </source>
</evidence>
<organism evidence="10 11">
    <name type="scientific">candidate division KSB3 bacterium</name>
    <dbReference type="NCBI Taxonomy" id="2044937"/>
    <lineage>
        <taxon>Bacteria</taxon>
        <taxon>candidate division KSB3</taxon>
    </lineage>
</organism>
<evidence type="ECO:0000259" key="7">
    <source>
        <dbReference type="Pfam" id="PF02878"/>
    </source>
</evidence>
<evidence type="ECO:0000313" key="10">
    <source>
        <dbReference type="EMBL" id="PID56338.1"/>
    </source>
</evidence>
<dbReference type="GO" id="GO:0046872">
    <property type="term" value="F:metal ion binding"/>
    <property type="evidence" value="ECO:0007669"/>
    <property type="project" value="UniProtKB-KW"/>
</dbReference>
<keyword evidence="3" id="KW-0597">Phosphoprotein</keyword>
<dbReference type="Pfam" id="PF02880">
    <property type="entry name" value="PGM_PMM_III"/>
    <property type="match status" value="1"/>
</dbReference>
<keyword evidence="5" id="KW-0460">Magnesium</keyword>
<dbReference type="SUPFAM" id="SSF55957">
    <property type="entry name" value="Phosphoglucomutase, C-terminal domain"/>
    <property type="match status" value="1"/>
</dbReference>
<dbReference type="InterPro" id="IPR005844">
    <property type="entry name" value="A-D-PHexomutase_a/b/a-I"/>
</dbReference>
<dbReference type="AlphaFoldDB" id="A0A2G6E3K3"/>
<evidence type="ECO:0000259" key="9">
    <source>
        <dbReference type="Pfam" id="PF02880"/>
    </source>
</evidence>
<dbReference type="Pfam" id="PF02878">
    <property type="entry name" value="PGM_PMM_I"/>
    <property type="match status" value="1"/>
</dbReference>
<dbReference type="GO" id="GO:0016868">
    <property type="term" value="F:intramolecular phosphotransferase activity"/>
    <property type="evidence" value="ECO:0007669"/>
    <property type="project" value="InterPro"/>
</dbReference>
<sequence length="429" mass="47384">MSAIDFACAFGTYLESGKVVLARDTRRAGERLKSSVISGLLSTGIDVYDLGVLPTPVMQHAITQLGAQGGVSISGTTSGAEWKALKFFDADGASLNSYRDEELLDIFYNGSFNSKAWNHLGKLLHYGAARESYSTALKHFLDVDVIRERQFKIVLDCCNGSASQFADQLLTELGCEVLTINNEPSPDARYYSLPEAKNTQAACQIVKPIQADAGFYINLDATGLMVISELGEPLEEEYTFALLTDYVLSESPGGHIVTNVSTSSIIDDLAARYHSRVTRTRIGQKYIIERMRSIAGVLAGEGSGGAVFPDFLYGFDGIASIGIILQMLAKRQTTISDIVKTFPSYTIRKDFIRCPVHVFHRVLRRISEIFADRDIDLTDGVKVFFDSDWLHIRPSRNEAIIRVIAESRHADDAENLLQRGKTEVRKAML</sequence>
<dbReference type="InterPro" id="IPR005845">
    <property type="entry name" value="A-D-PHexomutase_a/b/a-II"/>
</dbReference>
<evidence type="ECO:0000256" key="2">
    <source>
        <dbReference type="ARBA" id="ARBA00010231"/>
    </source>
</evidence>
<dbReference type="Proteomes" id="UP000229740">
    <property type="component" value="Unassembled WGS sequence"/>
</dbReference>
<feature type="domain" description="Alpha-D-phosphohexomutase alpha/beta/alpha" evidence="7">
    <location>
        <begin position="4"/>
        <end position="112"/>
    </location>
</feature>
<keyword evidence="4" id="KW-0479">Metal-binding</keyword>
<dbReference type="PANTHER" id="PTHR43771">
    <property type="entry name" value="PHOSPHOMANNOMUTASE"/>
    <property type="match status" value="1"/>
</dbReference>
<evidence type="ECO:0000256" key="1">
    <source>
        <dbReference type="ARBA" id="ARBA00001946"/>
    </source>
</evidence>
<dbReference type="EMBL" id="PDPS01000035">
    <property type="protein sequence ID" value="PID56338.1"/>
    <property type="molecule type" value="Genomic_DNA"/>
</dbReference>